<dbReference type="InterPro" id="IPR029058">
    <property type="entry name" value="AB_hydrolase_fold"/>
</dbReference>
<feature type="domain" description="AB hydrolase-1" evidence="1">
    <location>
        <begin position="25"/>
        <end position="258"/>
    </location>
</feature>
<evidence type="ECO:0000259" key="1">
    <source>
        <dbReference type="Pfam" id="PF00561"/>
    </source>
</evidence>
<dbReference type="RefSeq" id="WP_211367038.1">
    <property type="nucleotide sequence ID" value="NZ_VFPA01000005.1"/>
</dbReference>
<dbReference type="GO" id="GO:0003824">
    <property type="term" value="F:catalytic activity"/>
    <property type="evidence" value="ECO:0007669"/>
    <property type="project" value="UniProtKB-ARBA"/>
</dbReference>
<name>A0A543D3A9_9PSEU</name>
<evidence type="ECO:0000313" key="2">
    <source>
        <dbReference type="EMBL" id="TQM03823.1"/>
    </source>
</evidence>
<keyword evidence="3" id="KW-1185">Reference proteome</keyword>
<comment type="caution">
    <text evidence="2">The sequence shown here is derived from an EMBL/GenBank/DDBJ whole genome shotgun (WGS) entry which is preliminary data.</text>
</comment>
<proteinExistence type="predicted"/>
<evidence type="ECO:0000313" key="3">
    <source>
        <dbReference type="Proteomes" id="UP000315677"/>
    </source>
</evidence>
<dbReference type="EMBL" id="VFPA01000005">
    <property type="protein sequence ID" value="TQM03823.1"/>
    <property type="molecule type" value="Genomic_DNA"/>
</dbReference>
<gene>
    <name evidence="2" type="ORF">FB558_6848</name>
</gene>
<dbReference type="SUPFAM" id="SSF53474">
    <property type="entry name" value="alpha/beta-Hydrolases"/>
    <property type="match status" value="1"/>
</dbReference>
<dbReference type="PRINTS" id="PR00111">
    <property type="entry name" value="ABHYDROLASE"/>
</dbReference>
<protein>
    <submittedName>
        <fullName evidence="2">Pimeloyl-ACP methyl ester carboxylesterase</fullName>
    </submittedName>
</protein>
<dbReference type="Proteomes" id="UP000315677">
    <property type="component" value="Unassembled WGS sequence"/>
</dbReference>
<organism evidence="2 3">
    <name type="scientific">Pseudonocardia kunmingensis</name>
    <dbReference type="NCBI Taxonomy" id="630975"/>
    <lineage>
        <taxon>Bacteria</taxon>
        <taxon>Bacillati</taxon>
        <taxon>Actinomycetota</taxon>
        <taxon>Actinomycetes</taxon>
        <taxon>Pseudonocardiales</taxon>
        <taxon>Pseudonocardiaceae</taxon>
        <taxon>Pseudonocardia</taxon>
    </lineage>
</organism>
<dbReference type="Pfam" id="PF00561">
    <property type="entry name" value="Abhydrolase_1"/>
    <property type="match status" value="1"/>
</dbReference>
<dbReference type="PANTHER" id="PTHR45763">
    <property type="entry name" value="HYDROLASE, ALPHA/BETA FOLD FAMILY PROTEIN, EXPRESSED-RELATED"/>
    <property type="match status" value="1"/>
</dbReference>
<dbReference type="PANTHER" id="PTHR45763:SF46">
    <property type="entry name" value="AB HYDROLASE-1 DOMAIN-CONTAINING PROTEIN"/>
    <property type="match status" value="1"/>
</dbReference>
<accession>A0A543D3A9</accession>
<reference evidence="2 3" key="1">
    <citation type="submission" date="2019-06" db="EMBL/GenBank/DDBJ databases">
        <title>Sequencing the genomes of 1000 actinobacteria strains.</title>
        <authorList>
            <person name="Klenk H.-P."/>
        </authorList>
    </citation>
    <scope>NUCLEOTIDE SEQUENCE [LARGE SCALE GENOMIC DNA]</scope>
    <source>
        <strain evidence="2 3">DSM 45301</strain>
    </source>
</reference>
<dbReference type="Gene3D" id="3.40.50.1820">
    <property type="entry name" value="alpha/beta hydrolase"/>
    <property type="match status" value="1"/>
</dbReference>
<sequence length="275" mass="27719">MVITRDVPLPDGRVLRAHDTGGSGPALVWHHGTPQTGSLYEPLLGLAAARGVRLVSCARPGYGGSTPRPGRSIASAAADVAHAADALGLDRFAVLGSSSGGSHALACAAVAPARVTAVACFAAVAPYSGRDEWFAGMISDGALRAALVGRGARARHAEQDEFDPAVFTEADLAALDGEWAGMGADAGAAGSAGADGEIDDDVALVGPWGCELTAVTAPVLLVHGGQDRVIPPAHAGLLAAAVPGAERWDRPHDGHITVLAACAQALDWVLTATDR</sequence>
<dbReference type="InterPro" id="IPR000073">
    <property type="entry name" value="AB_hydrolase_1"/>
</dbReference>
<dbReference type="AlphaFoldDB" id="A0A543D3A9"/>